<name>A0A0B7AEN5_9EUPU</name>
<sequence length="87" mass="10266">VFHVFVYPLETISVMSSISVIILTKFNHNTLQCAYHETVDHYFFGCQTLDYAREILRPPRSDKWNIYKNKARTCSYHYMALGKMVRG</sequence>
<gene>
    <name evidence="1" type="primary">ORF115388</name>
    <name evidence="2" type="synonym">ORF115395</name>
</gene>
<organism evidence="1">
    <name type="scientific">Arion vulgaris</name>
    <dbReference type="NCBI Taxonomy" id="1028688"/>
    <lineage>
        <taxon>Eukaryota</taxon>
        <taxon>Metazoa</taxon>
        <taxon>Spiralia</taxon>
        <taxon>Lophotrochozoa</taxon>
        <taxon>Mollusca</taxon>
        <taxon>Gastropoda</taxon>
        <taxon>Heterobranchia</taxon>
        <taxon>Euthyneura</taxon>
        <taxon>Panpulmonata</taxon>
        <taxon>Eupulmonata</taxon>
        <taxon>Stylommatophora</taxon>
        <taxon>Helicina</taxon>
        <taxon>Arionoidea</taxon>
        <taxon>Arionidae</taxon>
        <taxon>Arion</taxon>
    </lineage>
</organism>
<accession>A0A0B7AEN5</accession>
<dbReference type="AlphaFoldDB" id="A0A0B7AEN5"/>
<evidence type="ECO:0000313" key="1">
    <source>
        <dbReference type="EMBL" id="CEK79434.1"/>
    </source>
</evidence>
<evidence type="ECO:0000313" key="2">
    <source>
        <dbReference type="EMBL" id="CEK79435.1"/>
    </source>
</evidence>
<reference evidence="1" key="1">
    <citation type="submission" date="2014-12" db="EMBL/GenBank/DDBJ databases">
        <title>Insight into the proteome of Arion vulgaris.</title>
        <authorList>
            <person name="Aradska J."/>
            <person name="Bulat T."/>
            <person name="Smidak R."/>
            <person name="Sarate P."/>
            <person name="Gangsoo J."/>
            <person name="Sialana F."/>
            <person name="Bilban M."/>
            <person name="Lubec G."/>
        </authorList>
    </citation>
    <scope>NUCLEOTIDE SEQUENCE</scope>
    <source>
        <tissue evidence="1">Skin</tissue>
    </source>
</reference>
<protein>
    <submittedName>
        <fullName evidence="1">Uncharacterized protein</fullName>
    </submittedName>
</protein>
<proteinExistence type="predicted"/>
<feature type="non-terminal residue" evidence="1">
    <location>
        <position position="1"/>
    </location>
</feature>
<dbReference type="EMBL" id="HACG01032569">
    <property type="protein sequence ID" value="CEK79434.1"/>
    <property type="molecule type" value="Transcribed_RNA"/>
</dbReference>
<dbReference type="EMBL" id="HACG01032570">
    <property type="protein sequence ID" value="CEK79435.1"/>
    <property type="molecule type" value="Transcribed_RNA"/>
</dbReference>